<keyword evidence="2" id="KW-1185">Reference proteome</keyword>
<dbReference type="AlphaFoldDB" id="A0AAP0F2E1"/>
<gene>
    <name evidence="1" type="ORF">Sjap_019919</name>
</gene>
<evidence type="ECO:0000313" key="1">
    <source>
        <dbReference type="EMBL" id="KAK9102665.1"/>
    </source>
</evidence>
<sequence length="49" mass="5427">MSKECLQESKLEEEEVDMAKTVGTCGDAFSDFTLAFTTDPLKSKHDVLT</sequence>
<proteinExistence type="predicted"/>
<dbReference type="EMBL" id="JBBNAE010000008">
    <property type="protein sequence ID" value="KAK9102665.1"/>
    <property type="molecule type" value="Genomic_DNA"/>
</dbReference>
<dbReference type="Proteomes" id="UP001417504">
    <property type="component" value="Unassembled WGS sequence"/>
</dbReference>
<evidence type="ECO:0000313" key="2">
    <source>
        <dbReference type="Proteomes" id="UP001417504"/>
    </source>
</evidence>
<accession>A0AAP0F2E1</accession>
<name>A0AAP0F2E1_9MAGN</name>
<protein>
    <submittedName>
        <fullName evidence="1">Uncharacterized protein</fullName>
    </submittedName>
</protein>
<comment type="caution">
    <text evidence="1">The sequence shown here is derived from an EMBL/GenBank/DDBJ whole genome shotgun (WGS) entry which is preliminary data.</text>
</comment>
<reference evidence="1 2" key="1">
    <citation type="submission" date="2024-01" db="EMBL/GenBank/DDBJ databases">
        <title>Genome assemblies of Stephania.</title>
        <authorList>
            <person name="Yang L."/>
        </authorList>
    </citation>
    <scope>NUCLEOTIDE SEQUENCE [LARGE SCALE GENOMIC DNA]</scope>
    <source>
        <strain evidence="1">QJT</strain>
        <tissue evidence="1">Leaf</tissue>
    </source>
</reference>
<organism evidence="1 2">
    <name type="scientific">Stephania japonica</name>
    <dbReference type="NCBI Taxonomy" id="461633"/>
    <lineage>
        <taxon>Eukaryota</taxon>
        <taxon>Viridiplantae</taxon>
        <taxon>Streptophyta</taxon>
        <taxon>Embryophyta</taxon>
        <taxon>Tracheophyta</taxon>
        <taxon>Spermatophyta</taxon>
        <taxon>Magnoliopsida</taxon>
        <taxon>Ranunculales</taxon>
        <taxon>Menispermaceae</taxon>
        <taxon>Menispermoideae</taxon>
        <taxon>Cissampelideae</taxon>
        <taxon>Stephania</taxon>
    </lineage>
</organism>